<evidence type="ECO:0008006" key="5">
    <source>
        <dbReference type="Google" id="ProtNLM"/>
    </source>
</evidence>
<dbReference type="Gene3D" id="3.30.300.30">
    <property type="match status" value="1"/>
</dbReference>
<dbReference type="InterPro" id="IPR020845">
    <property type="entry name" value="AMP-binding_CS"/>
</dbReference>
<dbReference type="PANTHER" id="PTHR45527">
    <property type="entry name" value="NONRIBOSOMAL PEPTIDE SYNTHETASE"/>
    <property type="match status" value="1"/>
</dbReference>
<dbReference type="Gene3D" id="3.40.50.12780">
    <property type="entry name" value="N-terminal domain of ligase-like"/>
    <property type="match status" value="1"/>
</dbReference>
<dbReference type="RefSeq" id="WP_059210593.1">
    <property type="nucleotide sequence ID" value="NZ_KQ948674.1"/>
</dbReference>
<dbReference type="GO" id="GO:0043041">
    <property type="term" value="P:amino acid activation for nonribosomal peptide biosynthetic process"/>
    <property type="evidence" value="ECO:0007669"/>
    <property type="project" value="TreeGrafter"/>
</dbReference>
<protein>
    <recommendedName>
        <fullName evidence="5">Acyl-CoA ligase (AMP-forming), exosortase A system-associated</fullName>
    </recommendedName>
</protein>
<proteinExistence type="predicted"/>
<comment type="caution">
    <text evidence="3">The sequence shown here is derived from an EMBL/GenBank/DDBJ whole genome shotgun (WGS) entry which is preliminary data.</text>
</comment>
<evidence type="ECO:0000313" key="4">
    <source>
        <dbReference type="Proteomes" id="UP000053669"/>
    </source>
</evidence>
<dbReference type="STRING" id="58343.AQJ46_41895"/>
<dbReference type="InterPro" id="IPR045851">
    <property type="entry name" value="AMP-bd_C_sf"/>
</dbReference>
<dbReference type="Pfam" id="PF13193">
    <property type="entry name" value="AMP-binding_C"/>
    <property type="match status" value="1"/>
</dbReference>
<sequence length="507" mass="54031">MYTVADLVLANARTRPEKTAVIDGNDTVSYGQLADHAWHLVGGLQGLLPAGSRVVLLLPRSADTLAVYFAAHLAGLVPVIAHEQLRTRQLAHIVDHAEAGLALTTDRLAARLSTCLPPQRILTVPGLAASPPAAQPVRPRVIGRDLAGLIYTSGSTGRAKGVMLSHDNLLAGAEIVADYLELTPKDRTLALMPLSFDYGLNQVLATFHAGGTVVIQRSSFAPDICQTLLAHEVTGLAGVPTLWSDLLRAGSPFVTARYPALRYLTNTGGALTPAAVQALCSAQPQLAVFAMYGLTEAFRSTYLAPGRLQEKPASVGRAIPDCQVDVVDDEGRPCPPGEVGEVVHRGPTVALGYWRDPEATARVFRSRPGLRPPLQETVVYSGDLGYTDAEGDLYITGRLDELTKIHGIRVTPTEVETEVSAAGLTAAAVAVFVADPSGASEPRLLLAVQPRESSFSVDALHAYCAAELPPHMRPGRIEVLDELPRTPHGKPDRQRIRAFLTSEGADR</sequence>
<feature type="domain" description="AMP-binding enzyme C-terminal" evidence="2">
    <location>
        <begin position="428"/>
        <end position="490"/>
    </location>
</feature>
<dbReference type="GO" id="GO:0031177">
    <property type="term" value="F:phosphopantetheine binding"/>
    <property type="evidence" value="ECO:0007669"/>
    <property type="project" value="TreeGrafter"/>
</dbReference>
<gene>
    <name evidence="3" type="ORF">AQJ46_41895</name>
</gene>
<dbReference type="AlphaFoldDB" id="A0A117QWX2"/>
<dbReference type="Pfam" id="PF00501">
    <property type="entry name" value="AMP-binding"/>
    <property type="match status" value="1"/>
</dbReference>
<dbReference type="PROSITE" id="PS00455">
    <property type="entry name" value="AMP_BINDING"/>
    <property type="match status" value="1"/>
</dbReference>
<organism evidence="3 4">
    <name type="scientific">Streptomyces canus</name>
    <dbReference type="NCBI Taxonomy" id="58343"/>
    <lineage>
        <taxon>Bacteria</taxon>
        <taxon>Bacillati</taxon>
        <taxon>Actinomycetota</taxon>
        <taxon>Actinomycetes</taxon>
        <taxon>Kitasatosporales</taxon>
        <taxon>Streptomycetaceae</taxon>
        <taxon>Streptomyces</taxon>
        <taxon>Streptomyces aurantiacus group</taxon>
    </lineage>
</organism>
<feature type="domain" description="AMP-dependent synthetase/ligase" evidence="1">
    <location>
        <begin position="11"/>
        <end position="354"/>
    </location>
</feature>
<evidence type="ECO:0000259" key="1">
    <source>
        <dbReference type="Pfam" id="PF00501"/>
    </source>
</evidence>
<accession>A0A117QWX2</accession>
<dbReference type="GO" id="GO:0005737">
    <property type="term" value="C:cytoplasm"/>
    <property type="evidence" value="ECO:0007669"/>
    <property type="project" value="TreeGrafter"/>
</dbReference>
<evidence type="ECO:0000259" key="2">
    <source>
        <dbReference type="Pfam" id="PF13193"/>
    </source>
</evidence>
<evidence type="ECO:0000313" key="3">
    <source>
        <dbReference type="EMBL" id="KUN58831.1"/>
    </source>
</evidence>
<dbReference type="InterPro" id="IPR042099">
    <property type="entry name" value="ANL_N_sf"/>
</dbReference>
<dbReference type="InterPro" id="IPR025110">
    <property type="entry name" value="AMP-bd_C"/>
</dbReference>
<reference evidence="3 4" key="1">
    <citation type="submission" date="2015-10" db="EMBL/GenBank/DDBJ databases">
        <title>Draft genome sequence of Streptomyces canus DSM 40017, type strain for the species Streptomyces canus.</title>
        <authorList>
            <person name="Ruckert C."/>
            <person name="Winkler A."/>
            <person name="Kalinowski J."/>
            <person name="Kampfer P."/>
            <person name="Glaeser S."/>
        </authorList>
    </citation>
    <scope>NUCLEOTIDE SEQUENCE [LARGE SCALE GENOMIC DNA]</scope>
    <source>
        <strain evidence="3 4">DSM 40017</strain>
    </source>
</reference>
<dbReference type="PANTHER" id="PTHR45527:SF1">
    <property type="entry name" value="FATTY ACID SYNTHASE"/>
    <property type="match status" value="1"/>
</dbReference>
<dbReference type="Proteomes" id="UP000053669">
    <property type="component" value="Unassembled WGS sequence"/>
</dbReference>
<dbReference type="GO" id="GO:0044550">
    <property type="term" value="P:secondary metabolite biosynthetic process"/>
    <property type="evidence" value="ECO:0007669"/>
    <property type="project" value="TreeGrafter"/>
</dbReference>
<dbReference type="EMBL" id="LMWU01000055">
    <property type="protein sequence ID" value="KUN58831.1"/>
    <property type="molecule type" value="Genomic_DNA"/>
</dbReference>
<dbReference type="InterPro" id="IPR000873">
    <property type="entry name" value="AMP-dep_synth/lig_dom"/>
</dbReference>
<dbReference type="SUPFAM" id="SSF56801">
    <property type="entry name" value="Acetyl-CoA synthetase-like"/>
    <property type="match status" value="1"/>
</dbReference>
<name>A0A117QWX2_9ACTN</name>